<dbReference type="AlphaFoldDB" id="A0A8D8V482"/>
<accession>A0A8D8V482</accession>
<organism evidence="1">
    <name type="scientific">Cacopsylla melanoneura</name>
    <dbReference type="NCBI Taxonomy" id="428564"/>
    <lineage>
        <taxon>Eukaryota</taxon>
        <taxon>Metazoa</taxon>
        <taxon>Ecdysozoa</taxon>
        <taxon>Arthropoda</taxon>
        <taxon>Hexapoda</taxon>
        <taxon>Insecta</taxon>
        <taxon>Pterygota</taxon>
        <taxon>Neoptera</taxon>
        <taxon>Paraneoptera</taxon>
        <taxon>Hemiptera</taxon>
        <taxon>Sternorrhyncha</taxon>
        <taxon>Psylloidea</taxon>
        <taxon>Psyllidae</taxon>
        <taxon>Psyllinae</taxon>
        <taxon>Cacopsylla</taxon>
    </lineage>
</organism>
<reference evidence="1" key="1">
    <citation type="submission" date="2021-05" db="EMBL/GenBank/DDBJ databases">
        <authorList>
            <person name="Alioto T."/>
            <person name="Alioto T."/>
            <person name="Gomez Garrido J."/>
        </authorList>
    </citation>
    <scope>NUCLEOTIDE SEQUENCE</scope>
</reference>
<protein>
    <submittedName>
        <fullName evidence="1">Uncharacterized protein</fullName>
    </submittedName>
</protein>
<dbReference type="EMBL" id="HBUF01354666">
    <property type="protein sequence ID" value="CAG6716536.1"/>
    <property type="molecule type" value="Transcribed_RNA"/>
</dbReference>
<sequence length="162" mass="17854">MRNVASSITRPPVLASPATQGIRSPRVFLYHRLKPHLHPTRANLHRAVHTVCAVNPTVTLYVPVRPDTSGHRPPANQSAWSARNVPRTKRASIRSVSTLVSVCAASTLAVRLSITIRCALARRDSLEIRSLDVSRYNCPQRKPRPLTLVILHRAVPTLSVAS</sequence>
<proteinExistence type="predicted"/>
<evidence type="ECO:0000313" key="1">
    <source>
        <dbReference type="EMBL" id="CAG6716536.1"/>
    </source>
</evidence>
<name>A0A8D8V482_9HEMI</name>